<dbReference type="InterPro" id="IPR036388">
    <property type="entry name" value="WH-like_DNA-bd_sf"/>
</dbReference>
<dbReference type="AlphaFoldDB" id="A0A7W5YQE8"/>
<evidence type="ECO:0000259" key="3">
    <source>
        <dbReference type="PROSITE" id="PS50043"/>
    </source>
</evidence>
<dbReference type="SUPFAM" id="SSF52540">
    <property type="entry name" value="P-loop containing nucleoside triphosphate hydrolases"/>
    <property type="match status" value="1"/>
</dbReference>
<dbReference type="InterPro" id="IPR041664">
    <property type="entry name" value="AAA_16"/>
</dbReference>
<dbReference type="SMART" id="SM00421">
    <property type="entry name" value="HTH_LUXR"/>
    <property type="match status" value="1"/>
</dbReference>
<dbReference type="InterPro" id="IPR027417">
    <property type="entry name" value="P-loop_NTPase"/>
</dbReference>
<dbReference type="Gene3D" id="1.10.10.10">
    <property type="entry name" value="Winged helix-like DNA-binding domain superfamily/Winged helix DNA-binding domain"/>
    <property type="match status" value="1"/>
</dbReference>
<gene>
    <name evidence="4" type="ORF">FHR33_005377</name>
</gene>
<keyword evidence="2" id="KW-0067">ATP-binding</keyword>
<protein>
    <submittedName>
        <fullName evidence="4">DNA-binding CsgD family transcriptional regulator</fullName>
    </submittedName>
</protein>
<keyword evidence="4" id="KW-0238">DNA-binding</keyword>
<dbReference type="PRINTS" id="PR00038">
    <property type="entry name" value="HTHLUXR"/>
</dbReference>
<evidence type="ECO:0000256" key="2">
    <source>
        <dbReference type="ARBA" id="ARBA00022840"/>
    </source>
</evidence>
<dbReference type="GO" id="GO:0005524">
    <property type="term" value="F:ATP binding"/>
    <property type="evidence" value="ECO:0007669"/>
    <property type="project" value="UniProtKB-KW"/>
</dbReference>
<dbReference type="InterPro" id="IPR000792">
    <property type="entry name" value="Tscrpt_reg_LuxR_C"/>
</dbReference>
<keyword evidence="5" id="KW-1185">Reference proteome</keyword>
<comment type="caution">
    <text evidence="4">The sequence shown here is derived from an EMBL/GenBank/DDBJ whole genome shotgun (WGS) entry which is preliminary data.</text>
</comment>
<dbReference type="Pfam" id="PF13191">
    <property type="entry name" value="AAA_16"/>
    <property type="match status" value="1"/>
</dbReference>
<dbReference type="RefSeq" id="WP_183652906.1">
    <property type="nucleotide sequence ID" value="NZ_JACIBV010000001.1"/>
</dbReference>
<feature type="domain" description="HTH luxR-type" evidence="3">
    <location>
        <begin position="741"/>
        <end position="806"/>
    </location>
</feature>
<dbReference type="InterPro" id="IPR016032">
    <property type="entry name" value="Sig_transdc_resp-reg_C-effctor"/>
</dbReference>
<reference evidence="4 5" key="1">
    <citation type="submission" date="2020-08" db="EMBL/GenBank/DDBJ databases">
        <title>Sequencing the genomes of 1000 actinobacteria strains.</title>
        <authorList>
            <person name="Klenk H.-P."/>
        </authorList>
    </citation>
    <scope>NUCLEOTIDE SEQUENCE [LARGE SCALE GENOMIC DNA]</scope>
    <source>
        <strain evidence="4 5">DSM 44320</strain>
    </source>
</reference>
<dbReference type="InterPro" id="IPR011990">
    <property type="entry name" value="TPR-like_helical_dom_sf"/>
</dbReference>
<dbReference type="Pfam" id="PF00196">
    <property type="entry name" value="GerE"/>
    <property type="match status" value="1"/>
</dbReference>
<dbReference type="SUPFAM" id="SSF46894">
    <property type="entry name" value="C-terminal effector domain of the bipartite response regulators"/>
    <property type="match status" value="1"/>
</dbReference>
<dbReference type="GO" id="GO:0006355">
    <property type="term" value="P:regulation of DNA-templated transcription"/>
    <property type="evidence" value="ECO:0007669"/>
    <property type="project" value="InterPro"/>
</dbReference>
<evidence type="ECO:0000313" key="5">
    <source>
        <dbReference type="Proteomes" id="UP000579945"/>
    </source>
</evidence>
<proteinExistence type="predicted"/>
<dbReference type="CDD" id="cd06170">
    <property type="entry name" value="LuxR_C_like"/>
    <property type="match status" value="1"/>
</dbReference>
<dbReference type="GO" id="GO:0004016">
    <property type="term" value="F:adenylate cyclase activity"/>
    <property type="evidence" value="ECO:0007669"/>
    <property type="project" value="TreeGrafter"/>
</dbReference>
<dbReference type="Proteomes" id="UP000579945">
    <property type="component" value="Unassembled WGS sequence"/>
</dbReference>
<dbReference type="GO" id="GO:0005737">
    <property type="term" value="C:cytoplasm"/>
    <property type="evidence" value="ECO:0007669"/>
    <property type="project" value="TreeGrafter"/>
</dbReference>
<keyword evidence="1" id="KW-0547">Nucleotide-binding</keyword>
<dbReference type="SUPFAM" id="SSF48452">
    <property type="entry name" value="TPR-like"/>
    <property type="match status" value="1"/>
</dbReference>
<dbReference type="GO" id="GO:0003677">
    <property type="term" value="F:DNA binding"/>
    <property type="evidence" value="ECO:0007669"/>
    <property type="project" value="UniProtKB-KW"/>
</dbReference>
<name>A0A7W5YQE8_9ACTN</name>
<dbReference type="PANTHER" id="PTHR16305:SF35">
    <property type="entry name" value="TRANSCRIPTIONAL ACTIVATOR DOMAIN"/>
    <property type="match status" value="1"/>
</dbReference>
<dbReference type="EMBL" id="JACIBV010000001">
    <property type="protein sequence ID" value="MBB3729517.1"/>
    <property type="molecule type" value="Genomic_DNA"/>
</dbReference>
<evidence type="ECO:0000313" key="4">
    <source>
        <dbReference type="EMBL" id="MBB3729517.1"/>
    </source>
</evidence>
<dbReference type="Gene3D" id="1.25.40.10">
    <property type="entry name" value="Tetratricopeptide repeat domain"/>
    <property type="match status" value="1"/>
</dbReference>
<dbReference type="GeneID" id="95391700"/>
<dbReference type="PANTHER" id="PTHR16305">
    <property type="entry name" value="TESTICULAR SOLUBLE ADENYLYL CYCLASE"/>
    <property type="match status" value="1"/>
</dbReference>
<organism evidence="4 5">
    <name type="scientific">Nonomuraea dietziae</name>
    <dbReference type="NCBI Taxonomy" id="65515"/>
    <lineage>
        <taxon>Bacteria</taxon>
        <taxon>Bacillati</taxon>
        <taxon>Actinomycetota</taxon>
        <taxon>Actinomycetes</taxon>
        <taxon>Streptosporangiales</taxon>
        <taxon>Streptosporangiaceae</taxon>
        <taxon>Nonomuraea</taxon>
    </lineage>
</organism>
<evidence type="ECO:0000256" key="1">
    <source>
        <dbReference type="ARBA" id="ARBA00022741"/>
    </source>
</evidence>
<accession>A0A7W5YQE8</accession>
<dbReference type="PROSITE" id="PS50043">
    <property type="entry name" value="HTH_LUXR_2"/>
    <property type="match status" value="1"/>
</dbReference>
<sequence length="822" mass="88631">MSIFRSSSAFVGRGAELAALRAAYQDEIGRTVLISGDAGIGKSRLVHEFTTRLGSGPRVLTGRCLEFGNDGLPFAPFLSPLRSLAISSPGDWGAVLLAIERSADDRPLVLVLEDLHWADVSSLQLLTFLVANLAHDGVFLIGTCRAPSGPLRQLVAELVRSPAVQLITPAPLSRHETGRQLAALLAREPEPTLVTRVFERSRGNPLFVEALSACPEDIPAELRELLLAGLPPLADDEIQVLTLASIAGTTVGHEVLAVVSDLPEPKLHQALRRLVDKHVLLATGTGYAFRHALVREAVYHRLLPVERTGLHARFVAALSGMPEHVAQVAAHAYAAGDHTRALQAAWEAATQAALTGAEPERLHLLERVLHLWEEVGDTAGIDRLTVLDHAVEASIAVNAVSSGLRWSAEALAIAPDPQRYYRQARLKNLGRSGGRDDLLRALELLAEPSRLRGEVLAELALISVFAGEAEQGERYARAALDLAEQLDCPSLTARAHAFLGLAAASDPVTAFRHFAGAHATADPQAMIDIATWESALHVAMGAYTTAIEVIQLGIKQAQETFQYAKHAPILVVKWVQALTALGRWPEALDLIDEMLGEPELPQLSHAALLISQGEIRLAQGEPADARAAADRAEHLLGDEPWVRPYRIRLATLRIRLDPGNAQDIYLAAAPDLAAHPHEAWALVAAAVPADLPELPVIGPVDEAYRAMAGGDRATAAHTWRTLGNRYELSFIEADRPRPAPRRQPLLGLTPRESEVLKLVAEGKSNRQIAADLFISANTAGVHVSRILTKLGAATRTEAARRLFDATRAPAEERTDNATGMRH</sequence>